<dbReference type="RefSeq" id="WP_033435943.1">
    <property type="nucleotide sequence ID" value="NZ_CP034550.1"/>
</dbReference>
<dbReference type="OrthoDB" id="4001768at2"/>
<dbReference type="Proteomes" id="UP000325787">
    <property type="component" value="Chromosome"/>
</dbReference>
<dbReference type="AlphaFoldDB" id="A0A5Q0H2R1"/>
<name>A0A5Q0H2R1_SACSY</name>
<dbReference type="EMBL" id="CP034550">
    <property type="protein sequence ID" value="QFZ20488.1"/>
    <property type="molecule type" value="Genomic_DNA"/>
</dbReference>
<evidence type="ECO:0000313" key="2">
    <source>
        <dbReference type="Proteomes" id="UP000325787"/>
    </source>
</evidence>
<dbReference type="KEGG" id="ssyi:EKG83_26515"/>
<sequence>MAVSGNCAPWPTSRWWPNWSPWPPRAREQGLVEKLRGTADTLGHRDVHTPLGVAAPVLVPDWADGDLLVGPAEATMLVDVKTVVTLADPRRVAGWCWQILAYTWLDSLDLHRIRSVGLYLARHGVLVAWSARTLAGALLGDNNPGRVDQARREFVEVATQVIRGKGGVLPIA</sequence>
<organism evidence="1 2">
    <name type="scientific">Saccharothrix syringae</name>
    <name type="common">Nocardiopsis syringae</name>
    <dbReference type="NCBI Taxonomy" id="103733"/>
    <lineage>
        <taxon>Bacteria</taxon>
        <taxon>Bacillati</taxon>
        <taxon>Actinomycetota</taxon>
        <taxon>Actinomycetes</taxon>
        <taxon>Pseudonocardiales</taxon>
        <taxon>Pseudonocardiaceae</taxon>
        <taxon>Saccharothrix</taxon>
    </lineage>
</organism>
<gene>
    <name evidence="1" type="ORF">EKG83_26515</name>
</gene>
<keyword evidence="2" id="KW-1185">Reference proteome</keyword>
<accession>A0A5Q0H2R1</accession>
<evidence type="ECO:0000313" key="1">
    <source>
        <dbReference type="EMBL" id="QFZ20488.1"/>
    </source>
</evidence>
<reference evidence="2" key="1">
    <citation type="journal article" date="2021" name="Curr. Microbiol.">
        <title>Complete genome of nocamycin-producing strain Saccharothrix syringae NRRL B-16468 reveals the biosynthetic potential for secondary metabolites.</title>
        <authorList>
            <person name="Mo X."/>
            <person name="Yang S."/>
        </authorList>
    </citation>
    <scope>NUCLEOTIDE SEQUENCE [LARGE SCALE GENOMIC DNA]</scope>
    <source>
        <strain evidence="2">ATCC 51364 / DSM 43886 / JCM 6844 / KCTC 9398 / NBRC 14523 / NRRL B-16468 / INA 2240</strain>
    </source>
</reference>
<protein>
    <submittedName>
        <fullName evidence="1">Uncharacterized protein</fullName>
    </submittedName>
</protein>
<proteinExistence type="predicted"/>